<keyword evidence="1" id="KW-0175">Coiled coil</keyword>
<proteinExistence type="predicted"/>
<comment type="caution">
    <text evidence="2">The sequence shown here is derived from an EMBL/GenBank/DDBJ whole genome shotgun (WGS) entry which is preliminary data.</text>
</comment>
<name>A0A2M6WMM9_9BACT</name>
<protein>
    <submittedName>
        <fullName evidence="2">Uncharacterized protein</fullName>
    </submittedName>
</protein>
<evidence type="ECO:0000313" key="2">
    <source>
        <dbReference type="EMBL" id="PIT94043.1"/>
    </source>
</evidence>
<accession>A0A2M6WMM9</accession>
<dbReference type="EMBL" id="PFAS01000014">
    <property type="protein sequence ID" value="PIT94043.1"/>
    <property type="molecule type" value="Genomic_DNA"/>
</dbReference>
<organism evidence="2 3">
    <name type="scientific">Candidatus Falkowbacteria bacterium CG10_big_fil_rev_8_21_14_0_10_43_11</name>
    <dbReference type="NCBI Taxonomy" id="1974568"/>
    <lineage>
        <taxon>Bacteria</taxon>
        <taxon>Candidatus Falkowiibacteriota</taxon>
    </lineage>
</organism>
<gene>
    <name evidence="2" type="ORF">COU00_01100</name>
</gene>
<evidence type="ECO:0000256" key="1">
    <source>
        <dbReference type="SAM" id="Coils"/>
    </source>
</evidence>
<sequence>MPLEFLTKEQIDKLLSGFVDISDGAEEDAPENEDDFNFVPMNPLSSFLSARTNKNARICMLTSDFVDKHHNSEDMGELKEILRWLFVGKNKEVANTLKELIVEDGSDASVKTLAARFLLISKILLETATEQLQKQENTVKDLRQQREDAYNLFIF</sequence>
<reference evidence="3" key="1">
    <citation type="submission" date="2017-09" db="EMBL/GenBank/DDBJ databases">
        <title>Depth-based differentiation of microbial function through sediment-hosted aquifers and enrichment of novel symbionts in the deep terrestrial subsurface.</title>
        <authorList>
            <person name="Probst A.J."/>
            <person name="Ladd B."/>
            <person name="Jarett J.K."/>
            <person name="Geller-Mcgrath D.E."/>
            <person name="Sieber C.M.K."/>
            <person name="Emerson J.B."/>
            <person name="Anantharaman K."/>
            <person name="Thomas B.C."/>
            <person name="Malmstrom R."/>
            <person name="Stieglmeier M."/>
            <person name="Klingl A."/>
            <person name="Woyke T."/>
            <person name="Ryan C.M."/>
            <person name="Banfield J.F."/>
        </authorList>
    </citation>
    <scope>NUCLEOTIDE SEQUENCE [LARGE SCALE GENOMIC DNA]</scope>
</reference>
<feature type="coiled-coil region" evidence="1">
    <location>
        <begin position="125"/>
        <end position="152"/>
    </location>
</feature>
<dbReference type="AlphaFoldDB" id="A0A2M6WMM9"/>
<evidence type="ECO:0000313" key="3">
    <source>
        <dbReference type="Proteomes" id="UP000229335"/>
    </source>
</evidence>
<dbReference type="Proteomes" id="UP000229335">
    <property type="component" value="Unassembled WGS sequence"/>
</dbReference>